<organism evidence="1">
    <name type="scientific">marine sediment metagenome</name>
    <dbReference type="NCBI Taxonomy" id="412755"/>
    <lineage>
        <taxon>unclassified sequences</taxon>
        <taxon>metagenomes</taxon>
        <taxon>ecological metagenomes</taxon>
    </lineage>
</organism>
<proteinExistence type="predicted"/>
<sequence>MKKLMVVLMLLFGCAYSVHAAVSKTSAVVDEWAAVAENTIRDGAATTISDSAVTTVTVSVAATGADAGEGMYIIIQTSMKASGDDDWTTMSGGKILVLVGTANLETITNNPAAIGTTVFTVADDAGYELAGMLLIFIEDQDDVTDSELMYAVSTVTDTSITVLSPSTTAHANTAVLSNLVYKQTFSVPSTAHRVKVVYDNTFDDDGTAPEIHSKATVDEMTL</sequence>
<protein>
    <submittedName>
        <fullName evidence="1">Uncharacterized protein</fullName>
    </submittedName>
</protein>
<evidence type="ECO:0000313" key="1">
    <source>
        <dbReference type="EMBL" id="KKM16549.1"/>
    </source>
</evidence>
<dbReference type="EMBL" id="LAZR01014649">
    <property type="protein sequence ID" value="KKM16549.1"/>
    <property type="molecule type" value="Genomic_DNA"/>
</dbReference>
<comment type="caution">
    <text evidence="1">The sequence shown here is derived from an EMBL/GenBank/DDBJ whole genome shotgun (WGS) entry which is preliminary data.</text>
</comment>
<dbReference type="AlphaFoldDB" id="A0A0F9IA41"/>
<name>A0A0F9IA41_9ZZZZ</name>
<reference evidence="1" key="1">
    <citation type="journal article" date="2015" name="Nature">
        <title>Complex archaea that bridge the gap between prokaryotes and eukaryotes.</title>
        <authorList>
            <person name="Spang A."/>
            <person name="Saw J.H."/>
            <person name="Jorgensen S.L."/>
            <person name="Zaremba-Niedzwiedzka K."/>
            <person name="Martijn J."/>
            <person name="Lind A.E."/>
            <person name="van Eijk R."/>
            <person name="Schleper C."/>
            <person name="Guy L."/>
            <person name="Ettema T.J."/>
        </authorList>
    </citation>
    <scope>NUCLEOTIDE SEQUENCE</scope>
</reference>
<accession>A0A0F9IA41</accession>
<gene>
    <name evidence="1" type="ORF">LCGC14_1684720</name>
</gene>